<dbReference type="InterPro" id="IPR015800">
    <property type="entry name" value="Cu_amine_oxidase_N2"/>
</dbReference>
<evidence type="ECO:0000259" key="15">
    <source>
        <dbReference type="Pfam" id="PF02727"/>
    </source>
</evidence>
<comment type="PTM">
    <text evidence="12 13">Topaquinone (TPQ) is generated by copper-dependent autoxidation of a specific tyrosyl residue.</text>
</comment>
<gene>
    <name evidence="17" type="ORF">FFUJ_14253</name>
</gene>
<evidence type="ECO:0000256" key="6">
    <source>
        <dbReference type="ARBA" id="ARBA00022723"/>
    </source>
</evidence>
<dbReference type="InterPro" id="IPR000269">
    <property type="entry name" value="Cu_amine_oxidase"/>
</dbReference>
<dbReference type="PANTHER" id="PTHR10638">
    <property type="entry name" value="COPPER AMINE OXIDASE"/>
    <property type="match status" value="1"/>
</dbReference>
<evidence type="ECO:0000256" key="8">
    <source>
        <dbReference type="ARBA" id="ARBA00023002"/>
    </source>
</evidence>
<evidence type="ECO:0000256" key="2">
    <source>
        <dbReference type="ARBA" id="ARBA00001936"/>
    </source>
</evidence>
<sequence>MATPVRKSSSYRETYSSSCFLHPLDPLTTEEVELAAKLIREHAGPKKFKFNCITLKEPLKSEYLEFCANNNRVPPRKAYAILVMKDTSSVIQCVVSLTHNMGEVVSWEHIPDVVPMLTPEDCSFIEDIARSDETFTKACNDLGITDMSTVCIDAWSIGHDPRWGRDRHLQQGLVYWRPPPAGNQYAHPLDFYIVVDTQTREILSIDTFDCEGGERGKVPPICHNYRKELLPNMSRVNRLKPIEISQPEGVSFQLTGNRILWAGISMHIGFNYREGIVLSDIRIQDQTEHKERTVFYRISLAEMVVPYAHPGFPLNRRHAFDVGEYGLGFSTNSLKLGCDCKGSIRYLDGVLPTSEGSTSTIKNAICIHEEDNGILFKHSEPRDQSTVLCRDRKLVISQIVTVGNYEYALYHNFTLDGTYEFKVKLTGILNTSNSKETMPRYGTKVSDSVVAHNHQHIFSLRVDPAIDGPNNSVSQCDAVAGTVSPTTQADPLGNAFHSQTTILKEAQGVDYCHASSRTWDIINPNNINPTSGMPVSYKIVNNQCPALLARPGSIIAERAAFARHSLWVVPYRDGELFPAGRFVPQSGGKGMNPHNNGVTDWVDDKGCIEGTDIVCYIQFGVTHFPRPEDFPIMPAEDVSVVLRANHFFSSNPALWVPQSSN</sequence>
<evidence type="ECO:0000259" key="14">
    <source>
        <dbReference type="Pfam" id="PF01179"/>
    </source>
</evidence>
<dbReference type="HOGENOM" id="CLU_011500_3_2_1"/>
<dbReference type="GO" id="GO:0048038">
    <property type="term" value="F:quinone binding"/>
    <property type="evidence" value="ECO:0007669"/>
    <property type="project" value="InterPro"/>
</dbReference>
<evidence type="ECO:0000256" key="1">
    <source>
        <dbReference type="ARBA" id="ARBA00001935"/>
    </source>
</evidence>
<dbReference type="STRING" id="1279085.S0EMT6"/>
<dbReference type="GO" id="GO:0008131">
    <property type="term" value="F:primary methylamine oxidase activity"/>
    <property type="evidence" value="ECO:0007669"/>
    <property type="project" value="InterPro"/>
</dbReference>
<accession>S0EMT6</accession>
<evidence type="ECO:0000256" key="13">
    <source>
        <dbReference type="RuleBase" id="RU000672"/>
    </source>
</evidence>
<evidence type="ECO:0000256" key="10">
    <source>
        <dbReference type="ARBA" id="ARBA00023211"/>
    </source>
</evidence>
<feature type="domain" description="Copper amine oxidase catalytic" evidence="14">
    <location>
        <begin position="242"/>
        <end position="654"/>
    </location>
</feature>
<evidence type="ECO:0000313" key="17">
    <source>
        <dbReference type="EMBL" id="CCT76116.1"/>
    </source>
</evidence>
<name>S0EMT6_GIBF5</name>
<evidence type="ECO:0000256" key="7">
    <source>
        <dbReference type="ARBA" id="ARBA00022772"/>
    </source>
</evidence>
<dbReference type="Proteomes" id="UP000016800">
    <property type="component" value="Chromosome XII"/>
</dbReference>
<evidence type="ECO:0000313" key="18">
    <source>
        <dbReference type="Proteomes" id="UP000016800"/>
    </source>
</evidence>
<comment type="subunit">
    <text evidence="5">Homodimer.</text>
</comment>
<feature type="modified residue" description="2',4',5'-topaquinone" evidence="12">
    <location>
        <position position="405"/>
    </location>
</feature>
<dbReference type="Gene3D" id="2.70.98.20">
    <property type="entry name" value="Copper amine oxidase, catalytic domain"/>
    <property type="match status" value="1"/>
</dbReference>
<dbReference type="EMBL" id="HF679034">
    <property type="protein sequence ID" value="CCT76116.1"/>
    <property type="molecule type" value="Genomic_DNA"/>
</dbReference>
<organism evidence="17 18">
    <name type="scientific">Gibberella fujikuroi (strain CBS 195.34 / IMI 58289 / NRRL A-6831)</name>
    <name type="common">Bakanae and foot rot disease fungus</name>
    <name type="synonym">Fusarium fujikuroi</name>
    <dbReference type="NCBI Taxonomy" id="1279085"/>
    <lineage>
        <taxon>Eukaryota</taxon>
        <taxon>Fungi</taxon>
        <taxon>Dikarya</taxon>
        <taxon>Ascomycota</taxon>
        <taxon>Pezizomycotina</taxon>
        <taxon>Sordariomycetes</taxon>
        <taxon>Hypocreomycetidae</taxon>
        <taxon>Hypocreales</taxon>
        <taxon>Nectriaceae</taxon>
        <taxon>Fusarium</taxon>
        <taxon>Fusarium fujikuroi species complex</taxon>
    </lineage>
</organism>
<dbReference type="GO" id="GO:0005507">
    <property type="term" value="F:copper ion binding"/>
    <property type="evidence" value="ECO:0007669"/>
    <property type="project" value="InterPro"/>
</dbReference>
<evidence type="ECO:0000256" key="9">
    <source>
        <dbReference type="ARBA" id="ARBA00023008"/>
    </source>
</evidence>
<dbReference type="Pfam" id="PF01179">
    <property type="entry name" value="Cu_amine_oxid"/>
    <property type="match status" value="1"/>
</dbReference>
<dbReference type="AlphaFoldDB" id="S0EMT6"/>
<keyword evidence="9 13" id="KW-0186">Copper</keyword>
<proteinExistence type="inferred from homology"/>
<dbReference type="SUPFAM" id="SSF54416">
    <property type="entry name" value="Amine oxidase N-terminal region"/>
    <property type="match status" value="2"/>
</dbReference>
<dbReference type="InterPro" id="IPR015802">
    <property type="entry name" value="Cu_amine_oxidase_N3"/>
</dbReference>
<dbReference type="VEuPathDB" id="FungiDB:FFUJ_14253"/>
<dbReference type="InterPro" id="IPR016182">
    <property type="entry name" value="Cu_amine_oxidase_N-reg"/>
</dbReference>
<evidence type="ECO:0000256" key="5">
    <source>
        <dbReference type="ARBA" id="ARBA00011738"/>
    </source>
</evidence>
<comment type="cofactor">
    <cofactor evidence="1">
        <name>Cu cation</name>
        <dbReference type="ChEBI" id="CHEBI:23378"/>
    </cofactor>
</comment>
<evidence type="ECO:0000256" key="3">
    <source>
        <dbReference type="ARBA" id="ARBA00001947"/>
    </source>
</evidence>
<dbReference type="InterPro" id="IPR049948">
    <property type="entry name" value="Cu_Am_ox_TPQ-bd"/>
</dbReference>
<dbReference type="Pfam" id="PF02727">
    <property type="entry name" value="Cu_amine_oxidN2"/>
    <property type="match status" value="1"/>
</dbReference>
<comment type="cofactor">
    <cofactor evidence="3">
        <name>Zn(2+)</name>
        <dbReference type="ChEBI" id="CHEBI:29105"/>
    </cofactor>
</comment>
<comment type="similarity">
    <text evidence="4 13">Belongs to the copper/topaquinone oxidase family.</text>
</comment>
<keyword evidence="10" id="KW-0464">Manganese</keyword>
<protein>
    <recommendedName>
        <fullName evidence="13">Amine oxidase</fullName>
        <ecNumber evidence="13">1.4.3.-</ecNumber>
    </recommendedName>
</protein>
<dbReference type="SUPFAM" id="SSF49998">
    <property type="entry name" value="Amine oxidase catalytic domain"/>
    <property type="match status" value="1"/>
</dbReference>
<keyword evidence="18" id="KW-1185">Reference proteome</keyword>
<comment type="cofactor">
    <cofactor evidence="13">
        <name>Cu cation</name>
        <dbReference type="ChEBI" id="CHEBI:23378"/>
    </cofactor>
    <text evidence="13">Contains 1 topaquinone per subunit.</text>
</comment>
<feature type="domain" description="Copper amine oxidase N2-terminal" evidence="15">
    <location>
        <begin position="22"/>
        <end position="98"/>
    </location>
</feature>
<dbReference type="RefSeq" id="XP_023438162.1">
    <property type="nucleotide sequence ID" value="XM_023571096.1"/>
</dbReference>
<dbReference type="EC" id="1.4.3.-" evidence="13"/>
<feature type="active site" description="Proton acceptor" evidence="11">
    <location>
        <position position="321"/>
    </location>
</feature>
<evidence type="ECO:0000256" key="11">
    <source>
        <dbReference type="PIRSR" id="PIRSR600269-50"/>
    </source>
</evidence>
<feature type="domain" description="Copper amine oxidase N3-terminal" evidence="16">
    <location>
        <begin position="115"/>
        <end position="206"/>
    </location>
</feature>
<comment type="cofactor">
    <cofactor evidence="2">
        <name>Mn(2+)</name>
        <dbReference type="ChEBI" id="CHEBI:29035"/>
    </cofactor>
</comment>
<dbReference type="GeneID" id="35407705"/>
<dbReference type="PANTHER" id="PTHR10638:SF86">
    <property type="entry name" value="COPPER AMINE OXIDASE 1-RELATED"/>
    <property type="match status" value="1"/>
</dbReference>
<dbReference type="Gene3D" id="3.10.450.40">
    <property type="match status" value="2"/>
</dbReference>
<keyword evidence="7 11" id="KW-0801">TPQ</keyword>
<evidence type="ECO:0000256" key="4">
    <source>
        <dbReference type="ARBA" id="ARBA00007983"/>
    </source>
</evidence>
<dbReference type="Pfam" id="PF02728">
    <property type="entry name" value="Cu_amine_oxidN3"/>
    <property type="match status" value="1"/>
</dbReference>
<reference evidence="18" key="1">
    <citation type="journal article" date="2013" name="PLoS Pathog.">
        <title>Deciphering the cryptic genome: genome-wide analyses of the rice pathogen Fusarium fujikuroi reveal complex regulation of secondary metabolism and novel metabolites.</title>
        <authorList>
            <person name="Wiemann P."/>
            <person name="Sieber C.M."/>
            <person name="von Bargen K.W."/>
            <person name="Studt L."/>
            <person name="Niehaus E.M."/>
            <person name="Espino J.J."/>
            <person name="Huss K."/>
            <person name="Michielse C.B."/>
            <person name="Albermann S."/>
            <person name="Wagner D."/>
            <person name="Bergner S.V."/>
            <person name="Connolly L.R."/>
            <person name="Fischer A."/>
            <person name="Reuter G."/>
            <person name="Kleigrewe K."/>
            <person name="Bald T."/>
            <person name="Wingfield B.D."/>
            <person name="Ophir R."/>
            <person name="Freeman S."/>
            <person name="Hippler M."/>
            <person name="Smith K.M."/>
            <person name="Brown D.W."/>
            <person name="Proctor R.H."/>
            <person name="Munsterkotter M."/>
            <person name="Freitag M."/>
            <person name="Humpf H.U."/>
            <person name="Guldener U."/>
            <person name="Tudzynski B."/>
        </authorList>
    </citation>
    <scope>NUCLEOTIDE SEQUENCE [LARGE SCALE GENOMIC DNA]</scope>
    <source>
        <strain evidence="18">CBS 195.34 / IMI 58289 / NRRL A-6831</strain>
    </source>
</reference>
<evidence type="ECO:0000259" key="16">
    <source>
        <dbReference type="Pfam" id="PF02728"/>
    </source>
</evidence>
<keyword evidence="8 13" id="KW-0560">Oxidoreductase</keyword>
<feature type="active site" description="Schiff-base intermediate with substrate; via topaquinone" evidence="11">
    <location>
        <position position="405"/>
    </location>
</feature>
<dbReference type="GO" id="GO:0009308">
    <property type="term" value="P:amine metabolic process"/>
    <property type="evidence" value="ECO:0007669"/>
    <property type="project" value="UniProtKB-UniRule"/>
</dbReference>
<dbReference type="InterPro" id="IPR036460">
    <property type="entry name" value="Cu_amine_oxidase_C_sf"/>
</dbReference>
<dbReference type="InterPro" id="IPR015798">
    <property type="entry name" value="Cu_amine_oxidase_C"/>
</dbReference>
<keyword evidence="6 13" id="KW-0479">Metal-binding</keyword>
<evidence type="ECO:0000256" key="12">
    <source>
        <dbReference type="PIRSR" id="PIRSR600269-51"/>
    </source>
</evidence>
<dbReference type="PROSITE" id="PS01164">
    <property type="entry name" value="COPPER_AMINE_OXID_1"/>
    <property type="match status" value="1"/>
</dbReference>